<dbReference type="InterPro" id="IPR036418">
    <property type="entry name" value="Cyt_c_oxidase_su6a_sf"/>
</dbReference>
<evidence type="ECO:0000256" key="7">
    <source>
        <dbReference type="ARBA" id="ARBA00022989"/>
    </source>
</evidence>
<evidence type="ECO:0000256" key="10">
    <source>
        <dbReference type="ARBA" id="ARBA00023136"/>
    </source>
</evidence>
<dbReference type="SUPFAM" id="SSF81411">
    <property type="entry name" value="Mitochondrial cytochrome c oxidase subunit VIa"/>
    <property type="match status" value="1"/>
</dbReference>
<evidence type="ECO:0000256" key="1">
    <source>
        <dbReference type="ARBA" id="ARBA00004434"/>
    </source>
</evidence>
<dbReference type="AlphaFoldDB" id="A0A9N9LM49"/>
<evidence type="ECO:0000256" key="6">
    <source>
        <dbReference type="ARBA" id="ARBA00022946"/>
    </source>
</evidence>
<keyword evidence="7" id="KW-1133">Transmembrane helix</keyword>
<evidence type="ECO:0000256" key="8">
    <source>
        <dbReference type="ARBA" id="ARBA00023002"/>
    </source>
</evidence>
<gene>
    <name evidence="13" type="ORF">HYALB_00011646</name>
</gene>
<dbReference type="PANTHER" id="PTHR11504:SF0">
    <property type="entry name" value="CYTOCHROME C OXIDASE SUBUNIT"/>
    <property type="match status" value="1"/>
</dbReference>
<evidence type="ECO:0000313" key="14">
    <source>
        <dbReference type="Proteomes" id="UP000701801"/>
    </source>
</evidence>
<keyword evidence="6" id="KW-0809">Transit peptide</keyword>
<dbReference type="Gene3D" id="4.10.95.10">
    <property type="entry name" value="Cytochrome c oxidase, subunit VIa"/>
    <property type="match status" value="1"/>
</dbReference>
<dbReference type="GO" id="GO:0005743">
    <property type="term" value="C:mitochondrial inner membrane"/>
    <property type="evidence" value="ECO:0007669"/>
    <property type="project" value="UniProtKB-SubCell"/>
</dbReference>
<dbReference type="InterPro" id="IPR001349">
    <property type="entry name" value="Cyt_c_oxidase_su6a"/>
</dbReference>
<dbReference type="Proteomes" id="UP000701801">
    <property type="component" value="Unassembled WGS sequence"/>
</dbReference>
<comment type="similarity">
    <text evidence="3 11">Belongs to the cytochrome c oxidase subunit 6A family.</text>
</comment>
<dbReference type="GO" id="GO:0030234">
    <property type="term" value="F:enzyme regulator activity"/>
    <property type="evidence" value="ECO:0007669"/>
    <property type="project" value="TreeGrafter"/>
</dbReference>
<evidence type="ECO:0000256" key="11">
    <source>
        <dbReference type="RuleBase" id="RU004396"/>
    </source>
</evidence>
<protein>
    <recommendedName>
        <fullName evidence="12">Cytochrome c oxidase subunit</fullName>
    </recommendedName>
    <alternativeName>
        <fullName evidence="12">Cytochrome c oxidase polypeptide VIa</fullName>
    </alternativeName>
</protein>
<keyword evidence="5 12" id="KW-0999">Mitochondrion inner membrane</keyword>
<reference evidence="13" key="1">
    <citation type="submission" date="2021-07" db="EMBL/GenBank/DDBJ databases">
        <authorList>
            <person name="Durling M."/>
        </authorList>
    </citation>
    <scope>NUCLEOTIDE SEQUENCE</scope>
</reference>
<evidence type="ECO:0000256" key="12">
    <source>
        <dbReference type="RuleBase" id="RU004397"/>
    </source>
</evidence>
<accession>A0A9N9LM49</accession>
<evidence type="ECO:0000256" key="4">
    <source>
        <dbReference type="ARBA" id="ARBA00022692"/>
    </source>
</evidence>
<name>A0A9N9LM49_9HELO</name>
<evidence type="ECO:0000256" key="2">
    <source>
        <dbReference type="ARBA" id="ARBA00004673"/>
    </source>
</evidence>
<comment type="pathway">
    <text evidence="2">Energy metabolism; oxidative phosphorylation.</text>
</comment>
<keyword evidence="14" id="KW-1185">Reference proteome</keyword>
<dbReference type="Pfam" id="PF02046">
    <property type="entry name" value="COX6A"/>
    <property type="match status" value="1"/>
</dbReference>
<dbReference type="GO" id="GO:0016491">
    <property type="term" value="F:oxidoreductase activity"/>
    <property type="evidence" value="ECO:0007669"/>
    <property type="project" value="UniProtKB-KW"/>
</dbReference>
<evidence type="ECO:0000256" key="3">
    <source>
        <dbReference type="ARBA" id="ARBA00005553"/>
    </source>
</evidence>
<comment type="subcellular location">
    <subcellularLocation>
        <location evidence="1">Mitochondrion inner membrane</location>
        <topology evidence="1">Single-pass membrane protein</topology>
    </subcellularLocation>
</comment>
<proteinExistence type="inferred from homology"/>
<keyword evidence="9 12" id="KW-0496">Mitochondrion</keyword>
<dbReference type="FunFam" id="4.10.95.10:FF:000001">
    <property type="entry name" value="Cytochrome c oxidase subunit 6A, mitochondrial"/>
    <property type="match status" value="1"/>
</dbReference>
<organism evidence="13 14">
    <name type="scientific">Hymenoscyphus albidus</name>
    <dbReference type="NCBI Taxonomy" id="595503"/>
    <lineage>
        <taxon>Eukaryota</taxon>
        <taxon>Fungi</taxon>
        <taxon>Dikarya</taxon>
        <taxon>Ascomycota</taxon>
        <taxon>Pezizomycotina</taxon>
        <taxon>Leotiomycetes</taxon>
        <taxon>Helotiales</taxon>
        <taxon>Helotiaceae</taxon>
        <taxon>Hymenoscyphus</taxon>
    </lineage>
</organism>
<evidence type="ECO:0000256" key="5">
    <source>
        <dbReference type="ARBA" id="ARBA00022792"/>
    </source>
</evidence>
<dbReference type="GO" id="GO:0006123">
    <property type="term" value="P:mitochondrial electron transport, cytochrome c to oxygen"/>
    <property type="evidence" value="ECO:0007669"/>
    <property type="project" value="TreeGrafter"/>
</dbReference>
<dbReference type="EMBL" id="CAJVRM010000237">
    <property type="protein sequence ID" value="CAG8977840.1"/>
    <property type="molecule type" value="Genomic_DNA"/>
</dbReference>
<comment type="caution">
    <text evidence="13">The sequence shown here is derived from an EMBL/GenBank/DDBJ whole genome shotgun (WGS) entry which is preliminary data.</text>
</comment>
<keyword evidence="8" id="KW-0560">Oxidoreductase</keyword>
<sequence length="139" mass="16342">MFPPRTILRSTQRFAANLRSPAVRKPFQRRFASAENSGLHGAEDNAFNRERKAVKDHAAATSDLWRKLSIYATIPCLIIASANAYVLWNEHWAHWAHMPPLEERPEYPYQNLRIKNFFWGDGDKTLFWNDKVNYHKKDE</sequence>
<dbReference type="OrthoDB" id="5947505at2759"/>
<evidence type="ECO:0000256" key="9">
    <source>
        <dbReference type="ARBA" id="ARBA00023128"/>
    </source>
</evidence>
<dbReference type="PANTHER" id="PTHR11504">
    <property type="entry name" value="CYTOCHROME C OXIDASE POLYPEPTIDE VIA"/>
    <property type="match status" value="1"/>
</dbReference>
<keyword evidence="10 12" id="KW-0472">Membrane</keyword>
<dbReference type="InterPro" id="IPR018507">
    <property type="entry name" value="Cyt_c_oxidase_su6a_CS"/>
</dbReference>
<keyword evidence="4" id="KW-0812">Transmembrane</keyword>
<evidence type="ECO:0000313" key="13">
    <source>
        <dbReference type="EMBL" id="CAG8977840.1"/>
    </source>
</evidence>
<dbReference type="PROSITE" id="PS01329">
    <property type="entry name" value="COX6A"/>
    <property type="match status" value="1"/>
</dbReference>